<reference evidence="2 3" key="1">
    <citation type="submission" date="2024-09" db="EMBL/GenBank/DDBJ databases">
        <title>Chromosome-scale assembly of Riccia fluitans.</title>
        <authorList>
            <person name="Paukszto L."/>
            <person name="Sawicki J."/>
            <person name="Karawczyk K."/>
            <person name="Piernik-Szablinska J."/>
            <person name="Szczecinska M."/>
            <person name="Mazdziarz M."/>
        </authorList>
    </citation>
    <scope>NUCLEOTIDE SEQUENCE [LARGE SCALE GENOMIC DNA]</scope>
    <source>
        <strain evidence="2">Rf_01</strain>
        <tissue evidence="2">Aerial parts of the thallus</tissue>
    </source>
</reference>
<comment type="caution">
    <text evidence="2">The sequence shown here is derived from an EMBL/GenBank/DDBJ whole genome shotgun (WGS) entry which is preliminary data.</text>
</comment>
<comment type="similarity">
    <text evidence="1">Belongs to the CFA/CMAS family.</text>
</comment>
<dbReference type="AlphaFoldDB" id="A0ABD1ZJ70"/>
<gene>
    <name evidence="2" type="ORF">R1flu_018402</name>
</gene>
<dbReference type="EMBL" id="JBHFFA010000001">
    <property type="protein sequence ID" value="KAL2650274.1"/>
    <property type="molecule type" value="Genomic_DNA"/>
</dbReference>
<evidence type="ECO:0008006" key="4">
    <source>
        <dbReference type="Google" id="ProtNLM"/>
    </source>
</evidence>
<dbReference type="SUPFAM" id="SSF53335">
    <property type="entry name" value="S-adenosyl-L-methionine-dependent methyltransferases"/>
    <property type="match status" value="1"/>
</dbReference>
<dbReference type="Gene3D" id="3.40.50.150">
    <property type="entry name" value="Vaccinia Virus protein VP39"/>
    <property type="match status" value="1"/>
</dbReference>
<dbReference type="InterPro" id="IPR029063">
    <property type="entry name" value="SAM-dependent_MTases_sf"/>
</dbReference>
<keyword evidence="3" id="KW-1185">Reference proteome</keyword>
<dbReference type="Pfam" id="PF02353">
    <property type="entry name" value="CMAS"/>
    <property type="match status" value="1"/>
</dbReference>
<proteinExistence type="inferred from homology"/>
<sequence length="391" mass="44571">MSSSSSSLLALPTEFAAKIGLRALQSNLISDFLVRIGTRTLLGTRLKEIYKSTGEEQQNELMRFAQSLKEMPIAVNTEDANTQHYEVPSEFFKLVLGKHLKYSSALFPKPTTTLDEGEEAMLELYCERAQLEDGQAVLDLGCGWGSLSLFLAQKYPQSQVTGVSNSETQKAFIDGEAQKRGLTNLTIITCDINSFEAGKRFNRVLSIEMFEHLKNYQKLLKKVASWMEPNGLLFIHIFTHKLAAYHFENKDETDWMTRNFFSGGTMPADTLLLYFQDDVSIENHWKVNGKNYAKTSEEWLKKMDANLKRIRTIFAATYGEKEVTKWIVNWRTFFIAVAELFAYNDGEEWGGDSFRPRPLGIFVILMLSRSTMPYLIDEASLLSLYWSLGLL</sequence>
<dbReference type="PANTHER" id="PTHR43832:SF1">
    <property type="entry name" value="S-ADENOSYL-L-METHIONINE-DEPENDENT METHYLTRANSFERASES SUPERFAMILY PROTEIN"/>
    <property type="match status" value="1"/>
</dbReference>
<dbReference type="CDD" id="cd02440">
    <property type="entry name" value="AdoMet_MTases"/>
    <property type="match status" value="1"/>
</dbReference>
<evidence type="ECO:0000313" key="2">
    <source>
        <dbReference type="EMBL" id="KAL2650274.1"/>
    </source>
</evidence>
<evidence type="ECO:0000256" key="1">
    <source>
        <dbReference type="ARBA" id="ARBA00010815"/>
    </source>
</evidence>
<organism evidence="2 3">
    <name type="scientific">Riccia fluitans</name>
    <dbReference type="NCBI Taxonomy" id="41844"/>
    <lineage>
        <taxon>Eukaryota</taxon>
        <taxon>Viridiplantae</taxon>
        <taxon>Streptophyta</taxon>
        <taxon>Embryophyta</taxon>
        <taxon>Marchantiophyta</taxon>
        <taxon>Marchantiopsida</taxon>
        <taxon>Marchantiidae</taxon>
        <taxon>Marchantiales</taxon>
        <taxon>Ricciaceae</taxon>
        <taxon>Riccia</taxon>
    </lineage>
</organism>
<protein>
    <recommendedName>
        <fullName evidence="4">(S)-coclaurine N-methyltransferase</fullName>
    </recommendedName>
</protein>
<accession>A0ABD1ZJ70</accession>
<dbReference type="PANTHER" id="PTHR43832">
    <property type="match status" value="1"/>
</dbReference>
<evidence type="ECO:0000313" key="3">
    <source>
        <dbReference type="Proteomes" id="UP001605036"/>
    </source>
</evidence>
<dbReference type="Proteomes" id="UP001605036">
    <property type="component" value="Unassembled WGS sequence"/>
</dbReference>
<name>A0ABD1ZJ70_9MARC</name>
<dbReference type="FunFam" id="3.40.50.150:FF:000554">
    <property type="entry name" value="Cation-transporting ATPase"/>
    <property type="match status" value="1"/>
</dbReference>